<sequence length="62" mass="6240">MSGFAEAVLERVRGAQDGLEVAHLARDAFAVAVESGELEDMLRLACEHGIEPGAGAGAGCAG</sequence>
<dbReference type="Proteomes" id="UP001501009">
    <property type="component" value="Unassembled WGS sequence"/>
</dbReference>
<protein>
    <submittedName>
        <fullName evidence="1">Uncharacterized protein</fullName>
    </submittedName>
</protein>
<proteinExistence type="predicted"/>
<accession>A0ABP7H638</accession>
<dbReference type="RefSeq" id="WP_275773666.1">
    <property type="nucleotide sequence ID" value="NZ_BAABDE010000008.1"/>
</dbReference>
<reference evidence="2" key="1">
    <citation type="journal article" date="2019" name="Int. J. Syst. Evol. Microbiol.">
        <title>The Global Catalogue of Microorganisms (GCM) 10K type strain sequencing project: providing services to taxonomists for standard genome sequencing and annotation.</title>
        <authorList>
            <consortium name="The Broad Institute Genomics Platform"/>
            <consortium name="The Broad Institute Genome Sequencing Center for Infectious Disease"/>
            <person name="Wu L."/>
            <person name="Ma J."/>
        </authorList>
    </citation>
    <scope>NUCLEOTIDE SEQUENCE [LARGE SCALE GENOMIC DNA]</scope>
    <source>
        <strain evidence="2">JCM 17138</strain>
    </source>
</reference>
<name>A0ABP7H638_9ACTN</name>
<evidence type="ECO:0000313" key="2">
    <source>
        <dbReference type="Proteomes" id="UP001501009"/>
    </source>
</evidence>
<comment type="caution">
    <text evidence="1">The sequence shown here is derived from an EMBL/GenBank/DDBJ whole genome shotgun (WGS) entry which is preliminary data.</text>
</comment>
<gene>
    <name evidence="1" type="ORF">GCM10022403_019150</name>
</gene>
<dbReference type="EMBL" id="BAABDE010000008">
    <property type="protein sequence ID" value="GAA3784649.1"/>
    <property type="molecule type" value="Genomic_DNA"/>
</dbReference>
<organism evidence="1 2">
    <name type="scientific">Streptomyces coacervatus</name>
    <dbReference type="NCBI Taxonomy" id="647381"/>
    <lineage>
        <taxon>Bacteria</taxon>
        <taxon>Bacillati</taxon>
        <taxon>Actinomycetota</taxon>
        <taxon>Actinomycetes</taxon>
        <taxon>Kitasatosporales</taxon>
        <taxon>Streptomycetaceae</taxon>
        <taxon>Streptomyces</taxon>
    </lineage>
</organism>
<evidence type="ECO:0000313" key="1">
    <source>
        <dbReference type="EMBL" id="GAA3784649.1"/>
    </source>
</evidence>
<keyword evidence="2" id="KW-1185">Reference proteome</keyword>